<feature type="compositionally biased region" description="Basic and acidic residues" evidence="2">
    <location>
        <begin position="550"/>
        <end position="562"/>
    </location>
</feature>
<dbReference type="InterPro" id="IPR010733">
    <property type="entry name" value="DUF1308"/>
</dbReference>
<accession>A0A4U0UPJ6</accession>
<dbReference type="PANTHER" id="PTHR13379">
    <property type="entry name" value="UNCHARACTERIZED DUF1308"/>
    <property type="match status" value="1"/>
</dbReference>
<dbReference type="PANTHER" id="PTHR13379:SF0">
    <property type="entry name" value="UPF0415 PROTEIN C7ORF25"/>
    <property type="match status" value="1"/>
</dbReference>
<dbReference type="Proteomes" id="UP000310066">
    <property type="component" value="Unassembled WGS sequence"/>
</dbReference>
<evidence type="ECO:0000313" key="4">
    <source>
        <dbReference type="EMBL" id="TKA36855.1"/>
    </source>
</evidence>
<organism evidence="4 5">
    <name type="scientific">Friedmanniomyces endolithicus</name>
    <dbReference type="NCBI Taxonomy" id="329885"/>
    <lineage>
        <taxon>Eukaryota</taxon>
        <taxon>Fungi</taxon>
        <taxon>Dikarya</taxon>
        <taxon>Ascomycota</taxon>
        <taxon>Pezizomycotina</taxon>
        <taxon>Dothideomycetes</taxon>
        <taxon>Dothideomycetidae</taxon>
        <taxon>Mycosphaerellales</taxon>
        <taxon>Teratosphaeriaceae</taxon>
        <taxon>Friedmanniomyces</taxon>
    </lineage>
</organism>
<dbReference type="Pfam" id="PF07000">
    <property type="entry name" value="DUF1308"/>
    <property type="match status" value="1"/>
</dbReference>
<evidence type="ECO:0000313" key="5">
    <source>
        <dbReference type="Proteomes" id="UP000310066"/>
    </source>
</evidence>
<gene>
    <name evidence="4" type="ORF">B0A54_12697</name>
</gene>
<evidence type="ECO:0000256" key="1">
    <source>
        <dbReference type="SAM" id="Coils"/>
    </source>
</evidence>
<evidence type="ECO:0000259" key="3">
    <source>
        <dbReference type="Pfam" id="PF07000"/>
    </source>
</evidence>
<feature type="compositionally biased region" description="Basic and acidic residues" evidence="2">
    <location>
        <begin position="531"/>
        <end position="541"/>
    </location>
</feature>
<keyword evidence="1" id="KW-0175">Coiled coil</keyword>
<sequence length="576" mass="63730">MNGISPMPSVDQESRLDDPNPVGPPMIDDLISRAKTLLSELELLYERLRTLRRESHVELAHFRSTIQSELSMLQRLSDKPDDDATKHVARSSNLPFLETIWSTAKASKDVVSLQKRIYTSPGVKSASQGMRYVDTNGASVEQRGKKRGAVAIDAITDLGMIWSKVSHVTNQRLLFDLAKQGWNSGGSDYDDDEEATAQQNDDDDFDVPLLKTAKTLTSAARCFRVRTKTPTVHLILPRIQYGELAEVDNILDACRATGAILFLSDQQKASTPIATALHNMAPDPLTSFSATLNIDCTVLLALVSEFSHAKVHKQPWFHTALQRQVEIEDNENLLPSLLYPAMASRPLVCTHEAAKRMREIVSTIGTSSEKARTAIMMRDDASKSRSELLDGMQEWSAYQVPRDWQLPILSVDQNEADCQRNLPPEAKGISEALTPINASVFLYGWATGRTTVTSNRTIVHQINNALEAFDDLDAEAVWPKIWLCPTARSLVGKEKRGPKRAAAPVAAVAAVDGGDGEKGVTTKKGWPLPDPLRREQHRRNGLDVLARKKGLPEVEDRKPNGDEHDDVPVVEDTSLQ</sequence>
<feature type="region of interest" description="Disordered" evidence="2">
    <location>
        <begin position="514"/>
        <end position="576"/>
    </location>
</feature>
<name>A0A4U0UPJ6_9PEZI</name>
<feature type="compositionally biased region" description="Acidic residues" evidence="2">
    <location>
        <begin position="188"/>
        <end position="204"/>
    </location>
</feature>
<dbReference type="AlphaFoldDB" id="A0A4U0UPJ6"/>
<feature type="region of interest" description="Disordered" evidence="2">
    <location>
        <begin position="1"/>
        <end position="26"/>
    </location>
</feature>
<feature type="domain" description="DUF1308" evidence="3">
    <location>
        <begin position="292"/>
        <end position="377"/>
    </location>
</feature>
<dbReference type="EMBL" id="NAJP01000056">
    <property type="protein sequence ID" value="TKA36855.1"/>
    <property type="molecule type" value="Genomic_DNA"/>
</dbReference>
<reference evidence="4 5" key="1">
    <citation type="submission" date="2017-03" db="EMBL/GenBank/DDBJ databases">
        <title>Genomes of endolithic fungi from Antarctica.</title>
        <authorList>
            <person name="Coleine C."/>
            <person name="Masonjones S."/>
            <person name="Stajich J.E."/>
        </authorList>
    </citation>
    <scope>NUCLEOTIDE SEQUENCE [LARGE SCALE GENOMIC DNA]</scope>
    <source>
        <strain evidence="4 5">CCFEE 5311</strain>
    </source>
</reference>
<proteinExistence type="predicted"/>
<protein>
    <recommendedName>
        <fullName evidence="3">DUF1308 domain-containing protein</fullName>
    </recommendedName>
</protein>
<feature type="coiled-coil region" evidence="1">
    <location>
        <begin position="27"/>
        <end position="54"/>
    </location>
</feature>
<evidence type="ECO:0000256" key="2">
    <source>
        <dbReference type="SAM" id="MobiDB-lite"/>
    </source>
</evidence>
<dbReference type="STRING" id="329885.A0A4U0UPJ6"/>
<feature type="region of interest" description="Disordered" evidence="2">
    <location>
        <begin position="185"/>
        <end position="204"/>
    </location>
</feature>
<comment type="caution">
    <text evidence="4">The sequence shown here is derived from an EMBL/GenBank/DDBJ whole genome shotgun (WGS) entry which is preliminary data.</text>
</comment>
<dbReference type="OrthoDB" id="441890at2759"/>